<reference evidence="1 2" key="1">
    <citation type="journal article" date="2019" name="Microb. Pathog.">
        <title>Comparison of VITEK 2, MALDI-TOF MS, 16S rRNA gene sequencing, and whole-genome sequencing for identification of Roseomonas mucosa.</title>
        <authorList>
            <person name="Rudolph W.W."/>
            <person name="Gunzer F."/>
            <person name="Trauth M."/>
            <person name="Bunk B."/>
            <person name="Bigge R."/>
            <person name="Schrottner P."/>
        </authorList>
    </citation>
    <scope>NUCLEOTIDE SEQUENCE [LARGE SCALE GENOMIC DNA]</scope>
    <source>
        <strain evidence="1 2">DSM 103800</strain>
    </source>
</reference>
<name>A0ABU3MH90_9PROT</name>
<keyword evidence="2" id="KW-1185">Reference proteome</keyword>
<comment type="caution">
    <text evidence="1">The sequence shown here is derived from an EMBL/GenBank/DDBJ whole genome shotgun (WGS) entry which is preliminary data.</text>
</comment>
<dbReference type="EMBL" id="JAVVDO010000018">
    <property type="protein sequence ID" value="MDT8331799.1"/>
    <property type="molecule type" value="Genomic_DNA"/>
</dbReference>
<dbReference type="RefSeq" id="WP_126281942.1">
    <property type="nucleotide sequence ID" value="NZ_JAVVDO010000018.1"/>
</dbReference>
<evidence type="ECO:0000313" key="2">
    <source>
        <dbReference type="Proteomes" id="UP001258945"/>
    </source>
</evidence>
<evidence type="ECO:0000313" key="1">
    <source>
        <dbReference type="EMBL" id="MDT8331799.1"/>
    </source>
</evidence>
<proteinExistence type="predicted"/>
<organism evidence="1 2">
    <name type="scientific">Roseomonas gilardii</name>
    <dbReference type="NCBI Taxonomy" id="257708"/>
    <lineage>
        <taxon>Bacteria</taxon>
        <taxon>Pseudomonadati</taxon>
        <taxon>Pseudomonadota</taxon>
        <taxon>Alphaproteobacteria</taxon>
        <taxon>Acetobacterales</taxon>
        <taxon>Roseomonadaceae</taxon>
        <taxon>Roseomonas</taxon>
    </lineage>
</organism>
<gene>
    <name evidence="1" type="ORF">RQ831_12110</name>
</gene>
<dbReference type="Proteomes" id="UP001258945">
    <property type="component" value="Unassembled WGS sequence"/>
</dbReference>
<protein>
    <submittedName>
        <fullName evidence="1">Uncharacterized protein</fullName>
    </submittedName>
</protein>
<sequence>MIPAFPAAGSHGAFLAGSIVKHLCRACDGGNVEELRKAQRCLERLLAFVEGRETPPRPEVLLGFA</sequence>
<accession>A0ABU3MH90</accession>